<proteinExistence type="inferred from homology"/>
<comment type="subcellular location">
    <subcellularLocation>
        <location evidence="1">Cell membrane</location>
        <topology evidence="1">Multi-pass membrane protein</topology>
    </subcellularLocation>
</comment>
<evidence type="ECO:0000256" key="1">
    <source>
        <dbReference type="ARBA" id="ARBA00004651"/>
    </source>
</evidence>
<accession>A0A0V8QB15</accession>
<keyword evidence="4" id="KW-1003">Cell membrane</keyword>
<dbReference type="AlphaFoldDB" id="A0A0V8QB15"/>
<feature type="transmembrane region" description="Helical" evidence="8">
    <location>
        <begin position="67"/>
        <end position="88"/>
    </location>
</feature>
<evidence type="ECO:0000256" key="4">
    <source>
        <dbReference type="ARBA" id="ARBA00022475"/>
    </source>
</evidence>
<keyword evidence="5 8" id="KW-0812">Transmembrane</keyword>
<dbReference type="Proteomes" id="UP000054874">
    <property type="component" value="Unassembled WGS sequence"/>
</dbReference>
<evidence type="ECO:0000256" key="7">
    <source>
        <dbReference type="ARBA" id="ARBA00023136"/>
    </source>
</evidence>
<organism evidence="9 10">
    <name type="scientific">Acetivibrio ethanolgignens</name>
    <dbReference type="NCBI Taxonomy" id="290052"/>
    <lineage>
        <taxon>Bacteria</taxon>
        <taxon>Bacillati</taxon>
        <taxon>Bacillota</taxon>
        <taxon>Clostridia</taxon>
        <taxon>Eubacteriales</taxon>
        <taxon>Oscillospiraceae</taxon>
        <taxon>Acetivibrio</taxon>
    </lineage>
</organism>
<keyword evidence="7 8" id="KW-0472">Membrane</keyword>
<reference evidence="9 10" key="1">
    <citation type="submission" date="2015-11" db="EMBL/GenBank/DDBJ databases">
        <title>Butyribacter intestini gen. nov., sp. nov., a butyric acid-producing bacterium of the family Lachnospiraceae isolated from the human faeces.</title>
        <authorList>
            <person name="Zou Y."/>
            <person name="Xue W."/>
            <person name="Luo G."/>
            <person name="Lv M."/>
        </authorList>
    </citation>
    <scope>NUCLEOTIDE SEQUENCE [LARGE SCALE GENOMIC DNA]</scope>
    <source>
        <strain evidence="9 10">ACET-33324</strain>
    </source>
</reference>
<evidence type="ECO:0000256" key="5">
    <source>
        <dbReference type="ARBA" id="ARBA00022692"/>
    </source>
</evidence>
<evidence type="ECO:0000256" key="3">
    <source>
        <dbReference type="ARBA" id="ARBA00022448"/>
    </source>
</evidence>
<evidence type="ECO:0008006" key="11">
    <source>
        <dbReference type="Google" id="ProtNLM"/>
    </source>
</evidence>
<dbReference type="OrthoDB" id="3181706at2"/>
<dbReference type="GO" id="GO:0005886">
    <property type="term" value="C:plasma membrane"/>
    <property type="evidence" value="ECO:0007669"/>
    <property type="project" value="UniProtKB-SubCell"/>
</dbReference>
<feature type="transmembrane region" description="Helical" evidence="8">
    <location>
        <begin position="12"/>
        <end position="33"/>
    </location>
</feature>
<dbReference type="PANTHER" id="PTHR34979">
    <property type="entry name" value="INNER MEMBRANE PROTEIN YGAZ"/>
    <property type="match status" value="1"/>
</dbReference>
<gene>
    <name evidence="9" type="ORF">ASU35_15025</name>
</gene>
<feature type="transmembrane region" description="Helical" evidence="8">
    <location>
        <begin position="137"/>
        <end position="155"/>
    </location>
</feature>
<protein>
    <recommendedName>
        <fullName evidence="11">Branched-chain amino acid transporter AzlC</fullName>
    </recommendedName>
</protein>
<keyword evidence="10" id="KW-1185">Reference proteome</keyword>
<dbReference type="Pfam" id="PF03591">
    <property type="entry name" value="AzlC"/>
    <property type="match status" value="1"/>
</dbReference>
<dbReference type="STRING" id="290052.ASU35_15025"/>
<feature type="transmembrane region" description="Helical" evidence="8">
    <location>
        <begin position="39"/>
        <end position="60"/>
    </location>
</feature>
<dbReference type="PANTHER" id="PTHR34979:SF1">
    <property type="entry name" value="INNER MEMBRANE PROTEIN YGAZ"/>
    <property type="match status" value="1"/>
</dbReference>
<dbReference type="GO" id="GO:1903785">
    <property type="term" value="P:L-valine transmembrane transport"/>
    <property type="evidence" value="ECO:0007669"/>
    <property type="project" value="TreeGrafter"/>
</dbReference>
<dbReference type="RefSeq" id="WP_058353966.1">
    <property type="nucleotide sequence ID" value="NZ_CABMMD010000199.1"/>
</dbReference>
<evidence type="ECO:0000313" key="9">
    <source>
        <dbReference type="EMBL" id="KSV57784.1"/>
    </source>
</evidence>
<comment type="similarity">
    <text evidence="2">Belongs to the AzlC family.</text>
</comment>
<sequence>MKKYMHTLKKAFVATLPVMAAYLVLGAGFGIVLKTKGYGIIWAIAMSLLIYAGSMQFVAINLISGGASYLTIALTTLMVNARHLFYGISMIEKYKDMGKVKPYLIFSLTDETYSLVGTDKNEHTKEYYLMVSLLNQLYWISGSVIGSLLGSILPFNTEGIDFSLTALFITIFIDQWRNVTNHFPAALGVITTLICLLVFGADNFLIPAMLVITAVLLTVRGREEIFNEY</sequence>
<keyword evidence="3" id="KW-0813">Transport</keyword>
<feature type="transmembrane region" description="Helical" evidence="8">
    <location>
        <begin position="185"/>
        <end position="217"/>
    </location>
</feature>
<dbReference type="InterPro" id="IPR011606">
    <property type="entry name" value="Brnchd-chn_aa_trnsp_permease"/>
</dbReference>
<evidence type="ECO:0000256" key="6">
    <source>
        <dbReference type="ARBA" id="ARBA00022989"/>
    </source>
</evidence>
<keyword evidence="6 8" id="KW-1133">Transmembrane helix</keyword>
<evidence type="ECO:0000256" key="2">
    <source>
        <dbReference type="ARBA" id="ARBA00010735"/>
    </source>
</evidence>
<evidence type="ECO:0000313" key="10">
    <source>
        <dbReference type="Proteomes" id="UP000054874"/>
    </source>
</evidence>
<evidence type="ECO:0000256" key="8">
    <source>
        <dbReference type="SAM" id="Phobius"/>
    </source>
</evidence>
<dbReference type="EMBL" id="LNAM01000199">
    <property type="protein sequence ID" value="KSV57784.1"/>
    <property type="molecule type" value="Genomic_DNA"/>
</dbReference>
<name>A0A0V8QB15_9FIRM</name>
<comment type="caution">
    <text evidence="9">The sequence shown here is derived from an EMBL/GenBank/DDBJ whole genome shotgun (WGS) entry which is preliminary data.</text>
</comment>